<name>A0A438NCN6_EXOME</name>
<accession>A0A438NCN6</accession>
<dbReference type="Proteomes" id="UP000288859">
    <property type="component" value="Unassembled WGS sequence"/>
</dbReference>
<comment type="caution">
    <text evidence="1">The sequence shown here is derived from an EMBL/GenBank/DDBJ whole genome shotgun (WGS) entry which is preliminary data.</text>
</comment>
<sequence length="235" mass="25961">MESPSSHVAKKVSVPQIIDFLKGYPGQGNATLVSLIGDENSGKICFLALLGVPTRSISWEMIRSIDKRNLGREEALVRINEMIRKGTSELLHLEHNIDDNAFVAHFMAKADHFGWDKMTLVRALEHAVEDYGGDINLHRDALLKNGRARLLYAKFDGNPPPQARALGDPSVTGRHATQRVKVIDPALVKATCVEEGGQQQVDVMKNWLAQIRAAGGIAEMLAPNNELRQLRQSLI</sequence>
<proteinExistence type="predicted"/>
<reference evidence="1 2" key="1">
    <citation type="submission" date="2017-03" db="EMBL/GenBank/DDBJ databases">
        <title>Genomes of endolithic fungi from Antarctica.</title>
        <authorList>
            <person name="Coleine C."/>
            <person name="Masonjones S."/>
            <person name="Stajich J.E."/>
        </authorList>
    </citation>
    <scope>NUCLEOTIDE SEQUENCE [LARGE SCALE GENOMIC DNA]</scope>
    <source>
        <strain evidence="1 2">CCFEE 6314</strain>
    </source>
</reference>
<evidence type="ECO:0000313" key="1">
    <source>
        <dbReference type="EMBL" id="RVX73543.1"/>
    </source>
</evidence>
<protein>
    <submittedName>
        <fullName evidence="1">Uncharacterized protein</fullName>
    </submittedName>
</protein>
<dbReference type="EMBL" id="NAJM01000007">
    <property type="protein sequence ID" value="RVX73543.1"/>
    <property type="molecule type" value="Genomic_DNA"/>
</dbReference>
<organism evidence="1 2">
    <name type="scientific">Exophiala mesophila</name>
    <name type="common">Black yeast-like fungus</name>
    <dbReference type="NCBI Taxonomy" id="212818"/>
    <lineage>
        <taxon>Eukaryota</taxon>
        <taxon>Fungi</taxon>
        <taxon>Dikarya</taxon>
        <taxon>Ascomycota</taxon>
        <taxon>Pezizomycotina</taxon>
        <taxon>Eurotiomycetes</taxon>
        <taxon>Chaetothyriomycetidae</taxon>
        <taxon>Chaetothyriales</taxon>
        <taxon>Herpotrichiellaceae</taxon>
        <taxon>Exophiala</taxon>
    </lineage>
</organism>
<dbReference type="AlphaFoldDB" id="A0A438NCN6"/>
<evidence type="ECO:0000313" key="2">
    <source>
        <dbReference type="Proteomes" id="UP000288859"/>
    </source>
</evidence>
<gene>
    <name evidence="1" type="ORF">B0A52_02431</name>
</gene>